<reference evidence="9" key="1">
    <citation type="submission" date="2023-03" db="EMBL/GenBank/DDBJ databases">
        <title>Andean soil-derived lignocellulolytic bacterial consortium as a source of novel taxa and putative plastic-active enzymes.</title>
        <authorList>
            <person name="Diaz-Garcia L."/>
            <person name="Chuvochina M."/>
            <person name="Feuerriegel G."/>
            <person name="Bunk B."/>
            <person name="Sproer C."/>
            <person name="Streit W.R."/>
            <person name="Rodriguez L.M."/>
            <person name="Overmann J."/>
            <person name="Jimenez D.J."/>
        </authorList>
    </citation>
    <scope>NUCLEOTIDE SEQUENCE</scope>
    <source>
        <strain evidence="9">MAG 3858</strain>
    </source>
</reference>
<dbReference type="Pfam" id="PF07715">
    <property type="entry name" value="Plug"/>
    <property type="match status" value="1"/>
</dbReference>
<keyword evidence="2 7" id="KW-0813">Transport</keyword>
<dbReference type="InterPro" id="IPR037066">
    <property type="entry name" value="Plug_dom_sf"/>
</dbReference>
<dbReference type="NCBIfam" id="TIGR04056">
    <property type="entry name" value="OMP_RagA_SusC"/>
    <property type="match status" value="1"/>
</dbReference>
<accession>A0AAJ5W4P3</accession>
<dbReference type="SUPFAM" id="SSF56935">
    <property type="entry name" value="Porins"/>
    <property type="match status" value="1"/>
</dbReference>
<keyword evidence="6 7" id="KW-0998">Cell outer membrane</keyword>
<comment type="subcellular location">
    <subcellularLocation>
        <location evidence="1 7">Cell outer membrane</location>
        <topology evidence="1 7">Multi-pass membrane protein</topology>
    </subcellularLocation>
</comment>
<dbReference type="InterPro" id="IPR036942">
    <property type="entry name" value="Beta-barrel_TonB_sf"/>
</dbReference>
<dbReference type="InterPro" id="IPR023996">
    <property type="entry name" value="TonB-dep_OMP_SusC/RagA"/>
</dbReference>
<protein>
    <submittedName>
        <fullName evidence="9">SusC/RagA family TonB-linked outer membrane protein</fullName>
    </submittedName>
</protein>
<organism evidence="9 10">
    <name type="scientific">Candidatus Pedobacter colombiensis</name>
    <dbReference type="NCBI Taxonomy" id="3121371"/>
    <lineage>
        <taxon>Bacteria</taxon>
        <taxon>Pseudomonadati</taxon>
        <taxon>Bacteroidota</taxon>
        <taxon>Sphingobacteriia</taxon>
        <taxon>Sphingobacteriales</taxon>
        <taxon>Sphingobacteriaceae</taxon>
        <taxon>Pedobacter</taxon>
    </lineage>
</organism>
<evidence type="ECO:0000256" key="6">
    <source>
        <dbReference type="ARBA" id="ARBA00023237"/>
    </source>
</evidence>
<evidence type="ECO:0000256" key="1">
    <source>
        <dbReference type="ARBA" id="ARBA00004571"/>
    </source>
</evidence>
<evidence type="ECO:0000256" key="7">
    <source>
        <dbReference type="PROSITE-ProRule" id="PRU01360"/>
    </source>
</evidence>
<dbReference type="Gene3D" id="2.40.170.20">
    <property type="entry name" value="TonB-dependent receptor, beta-barrel domain"/>
    <property type="match status" value="1"/>
</dbReference>
<keyword evidence="4 7" id="KW-0812">Transmembrane</keyword>
<dbReference type="Pfam" id="PF13715">
    <property type="entry name" value="CarbopepD_reg_2"/>
    <property type="match status" value="1"/>
</dbReference>
<evidence type="ECO:0000313" key="9">
    <source>
        <dbReference type="EMBL" id="WEK17917.1"/>
    </source>
</evidence>
<keyword evidence="3 7" id="KW-1134">Transmembrane beta strand</keyword>
<dbReference type="NCBIfam" id="TIGR04057">
    <property type="entry name" value="SusC_RagA_signa"/>
    <property type="match status" value="1"/>
</dbReference>
<evidence type="ECO:0000313" key="10">
    <source>
        <dbReference type="Proteomes" id="UP001214530"/>
    </source>
</evidence>
<dbReference type="Proteomes" id="UP001214530">
    <property type="component" value="Chromosome"/>
</dbReference>
<dbReference type="Gene3D" id="2.60.40.1120">
    <property type="entry name" value="Carboxypeptidase-like, regulatory domain"/>
    <property type="match status" value="1"/>
</dbReference>
<comment type="similarity">
    <text evidence="7">Belongs to the TonB-dependent receptor family.</text>
</comment>
<dbReference type="GO" id="GO:0009279">
    <property type="term" value="C:cell outer membrane"/>
    <property type="evidence" value="ECO:0007669"/>
    <property type="project" value="UniProtKB-SubCell"/>
</dbReference>
<dbReference type="InterPro" id="IPR008969">
    <property type="entry name" value="CarboxyPept-like_regulatory"/>
</dbReference>
<feature type="domain" description="TonB-dependent receptor plug" evidence="8">
    <location>
        <begin position="241"/>
        <end position="355"/>
    </location>
</feature>
<evidence type="ECO:0000256" key="4">
    <source>
        <dbReference type="ARBA" id="ARBA00022692"/>
    </source>
</evidence>
<dbReference type="PROSITE" id="PS52016">
    <property type="entry name" value="TONB_DEPENDENT_REC_3"/>
    <property type="match status" value="1"/>
</dbReference>
<dbReference type="Gene3D" id="3.55.50.30">
    <property type="match status" value="1"/>
</dbReference>
<sequence>MNFFRSYGNYHGKEKQRLLSWLIGLDPAIKRMIIMRINFVVFLLAVTIMNVCAAAHAQTVTLSLTNASLEKALQEISKQTGYAPIYNDKHLVKSHPVSIHVKATDFKEVLDRCFEGQPVSYDIIDKTIVVKLKPESVRDKIMGFLKKLTVTGKVLDEKGIPLVGVTIKVKGTTKAAFTDKDGKFTIEVADENAVLQFSFVGYQSQELDAKNNANPTIILKESINQLEEFSVVNTGYQSLPKERATGSFVQIDNELLNRRVGTNILDRIDGISTGLYRGTFASLSPIATNPITRNTGIIIRGKSTFNASTEPLIVVDNFPYEGEISNINPNDIQSVTILKDAAAASIWGARSGNGVIVITTKKGQKNQKMKIDFNSNITIINKPDLFSSRNYLDSKSYMEVEQYLYDKGFFDAMINDNTSFPTVSPGVELMVKLKNANNPADKTAIQAQLDLLANTDVRNDYNKYVYQKAINQQYSLGLRGGSPNMTYQFSVGHDNNRSNLVRNGFSRTTVNLLNTYSPLKNLEFMAGINYSQNKTDLNNDFGFGSYTGTGYPYGNIYPYARLADQNGNALPVIRGLRDSYTASAVAKGFLDWQYRPLDEIAMADNSTKVSDILIRFGVKYQFLPQLSAEVNYQNERQMIRQRNYHSQSTYYTRNLINQFSVPSTSTGMVYNFPLGGILDLGNYDWYVNNIRGQLNYNQTFKQHSITAIAGVEIRQFKTEGSIRNSYGYEEQFGTAVNNLDYAHYLPINPIGSALIPSPDALVTGTLNRYLSYYANAGYTLSDKYILNLSARADGTNLFGAKTNDRITPLWSAGLGWNIGKEAFYDVTWLPYLKLRATYGFNGNTYQNGSAYLIGYYFNDSSTGAKTITNTSAPNPRLRWEKVRNINLGLDFATKGNVISGTIELFQKNGNDLIQPTILAPQTGFTTYTANTAKTKTQGIDLTLQSENLKGAFKWNTSLLLTALHDKVLKYDAVRNASSIYDPGKVVGKPLSALFTYKWAGLDPATGDPQGYLNGKISKDYLAIINNYNPDSLVYKGSLLPTVYGAFRNDFQYQNFSLSLNIVYQLGFVFQRTSTSINYTDILQYGQNQDYTSRWQHPGDEAHTSVPSLSYPTNSSRNSFYQNSEARVENGNNIRLQDVKLAYDLPEQIYRKLKASKVSLYLYANNLGIIWRKNKLGLDPTAAGNGLAIYPNPFSMSFGLNANF</sequence>
<dbReference type="InterPro" id="IPR039426">
    <property type="entry name" value="TonB-dep_rcpt-like"/>
</dbReference>
<dbReference type="InterPro" id="IPR012910">
    <property type="entry name" value="Plug_dom"/>
</dbReference>
<keyword evidence="5 7" id="KW-0472">Membrane</keyword>
<dbReference type="InterPro" id="IPR023997">
    <property type="entry name" value="TonB-dep_OMP_SusC/RagA_CS"/>
</dbReference>
<name>A0AAJ5W4P3_9SPHI</name>
<dbReference type="SUPFAM" id="SSF49464">
    <property type="entry name" value="Carboxypeptidase regulatory domain-like"/>
    <property type="match status" value="1"/>
</dbReference>
<dbReference type="Gene3D" id="2.170.130.10">
    <property type="entry name" value="TonB-dependent receptor, plug domain"/>
    <property type="match status" value="1"/>
</dbReference>
<evidence type="ECO:0000256" key="5">
    <source>
        <dbReference type="ARBA" id="ARBA00023136"/>
    </source>
</evidence>
<dbReference type="AlphaFoldDB" id="A0AAJ5W4P3"/>
<evidence type="ECO:0000256" key="2">
    <source>
        <dbReference type="ARBA" id="ARBA00022448"/>
    </source>
</evidence>
<gene>
    <name evidence="9" type="ORF">P0Y49_14030</name>
</gene>
<evidence type="ECO:0000259" key="8">
    <source>
        <dbReference type="Pfam" id="PF07715"/>
    </source>
</evidence>
<proteinExistence type="inferred from homology"/>
<dbReference type="EMBL" id="CP119313">
    <property type="protein sequence ID" value="WEK17917.1"/>
    <property type="molecule type" value="Genomic_DNA"/>
</dbReference>
<evidence type="ECO:0000256" key="3">
    <source>
        <dbReference type="ARBA" id="ARBA00022452"/>
    </source>
</evidence>